<sequence length="157" mass="18037">MQWGYQLLLKTYRLQLRHEMGTVSRHRPRRRGANIASTWSDRQERRASTLVARPGRGPLLLQTGCRMRDGILQRAASRCRCACCSHPSYCPPRCIYAIARQAASTHLISDYVLETIKEHERKLDKVVCREIALYLRCPNAQDFHPNDAKILPPGNLL</sequence>
<gene>
    <name evidence="1" type="ORF">PR048_002005</name>
</gene>
<protein>
    <submittedName>
        <fullName evidence="1">Uncharacterized protein</fullName>
    </submittedName>
</protein>
<evidence type="ECO:0000313" key="2">
    <source>
        <dbReference type="Proteomes" id="UP001159363"/>
    </source>
</evidence>
<name>A0ABQ9IK17_9NEOP</name>
<keyword evidence="2" id="KW-1185">Reference proteome</keyword>
<proteinExistence type="predicted"/>
<dbReference type="Proteomes" id="UP001159363">
    <property type="component" value="Chromosome 1"/>
</dbReference>
<reference evidence="1 2" key="1">
    <citation type="submission" date="2023-02" db="EMBL/GenBank/DDBJ databases">
        <title>LHISI_Scaffold_Assembly.</title>
        <authorList>
            <person name="Stuart O.P."/>
            <person name="Cleave R."/>
            <person name="Magrath M.J.L."/>
            <person name="Mikheyev A.S."/>
        </authorList>
    </citation>
    <scope>NUCLEOTIDE SEQUENCE [LARGE SCALE GENOMIC DNA]</scope>
    <source>
        <strain evidence="1">Daus_M_001</strain>
        <tissue evidence="1">Leg muscle</tissue>
    </source>
</reference>
<organism evidence="1 2">
    <name type="scientific">Dryococelus australis</name>
    <dbReference type="NCBI Taxonomy" id="614101"/>
    <lineage>
        <taxon>Eukaryota</taxon>
        <taxon>Metazoa</taxon>
        <taxon>Ecdysozoa</taxon>
        <taxon>Arthropoda</taxon>
        <taxon>Hexapoda</taxon>
        <taxon>Insecta</taxon>
        <taxon>Pterygota</taxon>
        <taxon>Neoptera</taxon>
        <taxon>Polyneoptera</taxon>
        <taxon>Phasmatodea</taxon>
        <taxon>Verophasmatodea</taxon>
        <taxon>Anareolatae</taxon>
        <taxon>Phasmatidae</taxon>
        <taxon>Eurycanthinae</taxon>
        <taxon>Dryococelus</taxon>
    </lineage>
</organism>
<accession>A0ABQ9IK17</accession>
<comment type="caution">
    <text evidence="1">The sequence shown here is derived from an EMBL/GenBank/DDBJ whole genome shotgun (WGS) entry which is preliminary data.</text>
</comment>
<evidence type="ECO:0000313" key="1">
    <source>
        <dbReference type="EMBL" id="KAJ8896661.1"/>
    </source>
</evidence>
<dbReference type="EMBL" id="JARBHB010000001">
    <property type="protein sequence ID" value="KAJ8896661.1"/>
    <property type="molecule type" value="Genomic_DNA"/>
</dbReference>